<reference evidence="11 12" key="1">
    <citation type="submission" date="2019-08" db="EMBL/GenBank/DDBJ databases">
        <title>Archangium and Cystobacter genomes.</title>
        <authorList>
            <person name="Chen I.-C.K."/>
            <person name="Wielgoss S."/>
        </authorList>
    </citation>
    <scope>NUCLEOTIDE SEQUENCE [LARGE SCALE GENOMIC DNA]</scope>
    <source>
        <strain evidence="11 12">Cbm 6</strain>
    </source>
</reference>
<comment type="function">
    <text evidence="8">Involved in the cellular defense against the biological effects of O6-methylguanine (O6-MeG) and O4-methylthymine (O4-MeT) in DNA. Repairs the methylated nucleobase in DNA by stoichiometrically transferring the methyl group to a cysteine residue in the enzyme. This is a suicide reaction: the enzyme is irreversibly inactivated.</text>
</comment>
<protein>
    <recommendedName>
        <fullName evidence="8">Methylated-DNA--protein-cysteine methyltransferase</fullName>
        <ecNumber evidence="8">2.1.1.63</ecNumber>
    </recommendedName>
    <alternativeName>
        <fullName evidence="8">6-O-methylguanine-DNA methyltransferase</fullName>
        <shortName evidence="8">MGMT</shortName>
    </alternativeName>
    <alternativeName>
        <fullName evidence="8">O-6-methylguanine-DNA-alkyltransferase</fullName>
    </alternativeName>
</protein>
<dbReference type="InterPro" id="IPR036217">
    <property type="entry name" value="MethylDNA_cys_MeTrfase_DNAb"/>
</dbReference>
<dbReference type="PANTHER" id="PTHR10815:SF5">
    <property type="entry name" value="METHYLATED-DNA--PROTEIN-CYSTEINE METHYLTRANSFERASE"/>
    <property type="match status" value="1"/>
</dbReference>
<dbReference type="RefSeq" id="WP_395807191.1">
    <property type="nucleotide sequence ID" value="NZ_CP043494.1"/>
</dbReference>
<dbReference type="SUPFAM" id="SSF53155">
    <property type="entry name" value="Methylated DNA-protein cysteine methyltransferase domain"/>
    <property type="match status" value="1"/>
</dbReference>
<dbReference type="NCBIfam" id="TIGR00589">
    <property type="entry name" value="ogt"/>
    <property type="match status" value="1"/>
</dbReference>
<dbReference type="PROSITE" id="PS00374">
    <property type="entry name" value="MGMT"/>
    <property type="match status" value="1"/>
</dbReference>
<dbReference type="HAMAP" id="MF_00772">
    <property type="entry name" value="OGT"/>
    <property type="match status" value="1"/>
</dbReference>
<feature type="domain" description="Methylguanine DNA methyltransferase ribonuclease-like" evidence="10">
    <location>
        <begin position="3"/>
        <end position="73"/>
    </location>
</feature>
<dbReference type="InterPro" id="IPR001497">
    <property type="entry name" value="MethylDNA_cys_MeTrfase_AS"/>
</dbReference>
<comment type="similarity">
    <text evidence="8">Belongs to the MGMT family.</text>
</comment>
<feature type="active site" description="Nucleophile; methyl group acceptor" evidence="8">
    <location>
        <position position="128"/>
    </location>
</feature>
<evidence type="ECO:0000313" key="11">
    <source>
        <dbReference type="EMBL" id="WNG49372.1"/>
    </source>
</evidence>
<keyword evidence="5 8" id="KW-0227">DNA damage</keyword>
<dbReference type="InterPro" id="IPR023546">
    <property type="entry name" value="MGMT"/>
</dbReference>
<comment type="miscellaneous">
    <text evidence="8">This enzyme catalyzes only one turnover and therefore is not strictly catalytic. According to one definition, an enzyme is a biocatalyst that acts repeatedly and over many reaction cycles.</text>
</comment>
<keyword evidence="3 8" id="KW-0489">Methyltransferase</keyword>
<evidence type="ECO:0000256" key="8">
    <source>
        <dbReference type="HAMAP-Rule" id="MF_00772"/>
    </source>
</evidence>
<evidence type="ECO:0000256" key="7">
    <source>
        <dbReference type="ARBA" id="ARBA00049348"/>
    </source>
</evidence>
<comment type="catalytic activity">
    <reaction evidence="7 8">
        <text>a 6-O-methyl-2'-deoxyguanosine in DNA + L-cysteinyl-[protein] = S-methyl-L-cysteinyl-[protein] + a 2'-deoxyguanosine in DNA</text>
        <dbReference type="Rhea" id="RHEA:24000"/>
        <dbReference type="Rhea" id="RHEA-COMP:10131"/>
        <dbReference type="Rhea" id="RHEA-COMP:10132"/>
        <dbReference type="Rhea" id="RHEA-COMP:11367"/>
        <dbReference type="Rhea" id="RHEA-COMP:11368"/>
        <dbReference type="ChEBI" id="CHEBI:29950"/>
        <dbReference type="ChEBI" id="CHEBI:82612"/>
        <dbReference type="ChEBI" id="CHEBI:85445"/>
        <dbReference type="ChEBI" id="CHEBI:85448"/>
        <dbReference type="EC" id="2.1.1.63"/>
    </reaction>
</comment>
<keyword evidence="2 8" id="KW-0963">Cytoplasm</keyword>
<evidence type="ECO:0000256" key="1">
    <source>
        <dbReference type="ARBA" id="ARBA00001286"/>
    </source>
</evidence>
<dbReference type="PANTHER" id="PTHR10815">
    <property type="entry name" value="METHYLATED-DNA--PROTEIN-CYSTEINE METHYLTRANSFERASE"/>
    <property type="match status" value="1"/>
</dbReference>
<keyword evidence="4 8" id="KW-0808">Transferase</keyword>
<keyword evidence="12" id="KW-1185">Reference proteome</keyword>
<comment type="subcellular location">
    <subcellularLocation>
        <location evidence="8">Cytoplasm</location>
    </subcellularLocation>
</comment>
<dbReference type="Gene3D" id="3.30.160.70">
    <property type="entry name" value="Methylated DNA-protein cysteine methyltransferase domain"/>
    <property type="match status" value="1"/>
</dbReference>
<evidence type="ECO:0000256" key="3">
    <source>
        <dbReference type="ARBA" id="ARBA00022603"/>
    </source>
</evidence>
<dbReference type="EC" id="2.1.1.63" evidence="8"/>
<dbReference type="Gene3D" id="1.10.10.10">
    <property type="entry name" value="Winged helix-like DNA-binding domain superfamily/Winged helix DNA-binding domain"/>
    <property type="match status" value="1"/>
</dbReference>
<dbReference type="SUPFAM" id="SSF46767">
    <property type="entry name" value="Methylated DNA-protein cysteine methyltransferase, C-terminal domain"/>
    <property type="match status" value="1"/>
</dbReference>
<sequence>MTLYTTTMKSPVGPLRLYATEGALTAIYMENHKGAPVLVASEREDHPVLEAARRQLEEYFAGERMSFDVPLDPVGTPFQKSVWALLREIPLGVTRSYGELARCLGRASAARAVGAANGRNPISIIVPCHRVVGTDGKLTGYAGGVPTKQWLLEHEQRMQARPRVAGG</sequence>
<accession>A0ABY9X1T9</accession>
<evidence type="ECO:0000259" key="9">
    <source>
        <dbReference type="Pfam" id="PF01035"/>
    </source>
</evidence>
<gene>
    <name evidence="11" type="ORF">F0U60_38570</name>
</gene>
<dbReference type="InterPro" id="IPR036631">
    <property type="entry name" value="MGMT_N_sf"/>
</dbReference>
<feature type="domain" description="Methylated-DNA-[protein]-cysteine S-methyltransferase DNA binding" evidence="9">
    <location>
        <begin position="77"/>
        <end position="156"/>
    </location>
</feature>
<dbReference type="Proteomes" id="UP001611383">
    <property type="component" value="Chromosome"/>
</dbReference>
<dbReference type="Pfam" id="PF01035">
    <property type="entry name" value="DNA_binding_1"/>
    <property type="match status" value="1"/>
</dbReference>
<dbReference type="EMBL" id="CP043494">
    <property type="protein sequence ID" value="WNG49372.1"/>
    <property type="molecule type" value="Genomic_DNA"/>
</dbReference>
<dbReference type="CDD" id="cd06445">
    <property type="entry name" value="ATase"/>
    <property type="match status" value="1"/>
</dbReference>
<evidence type="ECO:0000256" key="4">
    <source>
        <dbReference type="ARBA" id="ARBA00022679"/>
    </source>
</evidence>
<proteinExistence type="inferred from homology"/>
<comment type="catalytic activity">
    <reaction evidence="1 8">
        <text>a 4-O-methyl-thymidine in DNA + L-cysteinyl-[protein] = a thymidine in DNA + S-methyl-L-cysteinyl-[protein]</text>
        <dbReference type="Rhea" id="RHEA:53428"/>
        <dbReference type="Rhea" id="RHEA-COMP:10131"/>
        <dbReference type="Rhea" id="RHEA-COMP:10132"/>
        <dbReference type="Rhea" id="RHEA-COMP:13555"/>
        <dbReference type="Rhea" id="RHEA-COMP:13556"/>
        <dbReference type="ChEBI" id="CHEBI:29950"/>
        <dbReference type="ChEBI" id="CHEBI:82612"/>
        <dbReference type="ChEBI" id="CHEBI:137386"/>
        <dbReference type="ChEBI" id="CHEBI:137387"/>
        <dbReference type="EC" id="2.1.1.63"/>
    </reaction>
</comment>
<dbReference type="Pfam" id="PF02870">
    <property type="entry name" value="Methyltransf_1N"/>
    <property type="match status" value="1"/>
</dbReference>
<evidence type="ECO:0000256" key="5">
    <source>
        <dbReference type="ARBA" id="ARBA00022763"/>
    </source>
</evidence>
<organism evidence="11 12">
    <name type="scientific">Archangium minus</name>
    <dbReference type="NCBI Taxonomy" id="83450"/>
    <lineage>
        <taxon>Bacteria</taxon>
        <taxon>Pseudomonadati</taxon>
        <taxon>Myxococcota</taxon>
        <taxon>Myxococcia</taxon>
        <taxon>Myxococcales</taxon>
        <taxon>Cystobacterineae</taxon>
        <taxon>Archangiaceae</taxon>
        <taxon>Archangium</taxon>
    </lineage>
</organism>
<dbReference type="InterPro" id="IPR036388">
    <property type="entry name" value="WH-like_DNA-bd_sf"/>
</dbReference>
<evidence type="ECO:0000256" key="2">
    <source>
        <dbReference type="ARBA" id="ARBA00022490"/>
    </source>
</evidence>
<dbReference type="InterPro" id="IPR014048">
    <property type="entry name" value="MethylDNA_cys_MeTrfase_DNA-bd"/>
</dbReference>
<dbReference type="InterPro" id="IPR008332">
    <property type="entry name" value="MethylG_MeTrfase_N"/>
</dbReference>
<evidence type="ECO:0000259" key="10">
    <source>
        <dbReference type="Pfam" id="PF02870"/>
    </source>
</evidence>
<evidence type="ECO:0000256" key="6">
    <source>
        <dbReference type="ARBA" id="ARBA00023204"/>
    </source>
</evidence>
<keyword evidence="6 8" id="KW-0234">DNA repair</keyword>
<evidence type="ECO:0000313" key="12">
    <source>
        <dbReference type="Proteomes" id="UP001611383"/>
    </source>
</evidence>
<name>A0ABY9X1T9_9BACT</name>